<accession>A0A977KAY9</accession>
<keyword evidence="2" id="KW-1185">Reference proteome</keyword>
<name>A0A977KAY9_9CREN</name>
<gene>
    <name evidence="1" type="ORF">IPA_03070</name>
</gene>
<dbReference type="AlphaFoldDB" id="A0A977KAY9"/>
<evidence type="ECO:0000313" key="2">
    <source>
        <dbReference type="Proteomes" id="UP001063698"/>
    </source>
</evidence>
<sequence length="62" mass="7245">MREVHRLQDEWEGVRVGIEVTIDWDKVGCENPKDERCKQLIRTLLRELFDTIAEAMADNSGE</sequence>
<dbReference type="KEGG" id="ipc:IPA_03070"/>
<reference evidence="1" key="1">
    <citation type="submission" date="2013-11" db="EMBL/GenBank/DDBJ databases">
        <title>Comparative genomics of Ignicoccus.</title>
        <authorList>
            <person name="Podar M."/>
        </authorList>
    </citation>
    <scope>NUCLEOTIDE SEQUENCE</scope>
    <source>
        <strain evidence="1">DSM 13166</strain>
    </source>
</reference>
<evidence type="ECO:0000313" key="1">
    <source>
        <dbReference type="EMBL" id="UXD22266.1"/>
    </source>
</evidence>
<proteinExistence type="predicted"/>
<organism evidence="1 2">
    <name type="scientific">Ignicoccus pacificus DSM 13166</name>
    <dbReference type="NCBI Taxonomy" id="940294"/>
    <lineage>
        <taxon>Archaea</taxon>
        <taxon>Thermoproteota</taxon>
        <taxon>Thermoprotei</taxon>
        <taxon>Desulfurococcales</taxon>
        <taxon>Desulfurococcaceae</taxon>
        <taxon>Ignicoccus</taxon>
    </lineage>
</organism>
<dbReference type="Proteomes" id="UP001063698">
    <property type="component" value="Chromosome"/>
</dbReference>
<dbReference type="EMBL" id="CP006868">
    <property type="protein sequence ID" value="UXD22266.1"/>
    <property type="molecule type" value="Genomic_DNA"/>
</dbReference>
<protein>
    <submittedName>
        <fullName evidence="1">Uncharacterized protein</fullName>
    </submittedName>
</protein>